<name>A0A4Y2K7J8_ARAVE</name>
<proteinExistence type="predicted"/>
<evidence type="ECO:0000313" key="2">
    <source>
        <dbReference type="Proteomes" id="UP000499080"/>
    </source>
</evidence>
<evidence type="ECO:0000313" key="1">
    <source>
        <dbReference type="EMBL" id="GBM97252.1"/>
    </source>
</evidence>
<dbReference type="AlphaFoldDB" id="A0A4Y2K7J8"/>
<keyword evidence="2" id="KW-1185">Reference proteome</keyword>
<dbReference type="Proteomes" id="UP000499080">
    <property type="component" value="Unassembled WGS sequence"/>
</dbReference>
<sequence length="86" mass="9437">MTYKRYSFPRGCTASSRMGSRRISKRVLSSPGGAWGSPPVIVRTSYGRDRVVADDVRPSTRAIAAASIPNTWIQRQGEGSIILVLR</sequence>
<gene>
    <name evidence="1" type="ORF">AVEN_264448_1</name>
</gene>
<protein>
    <submittedName>
        <fullName evidence="1">Uncharacterized protein</fullName>
    </submittedName>
</protein>
<reference evidence="1 2" key="1">
    <citation type="journal article" date="2019" name="Sci. Rep.">
        <title>Orb-weaving spider Araneus ventricosus genome elucidates the spidroin gene catalogue.</title>
        <authorList>
            <person name="Kono N."/>
            <person name="Nakamura H."/>
            <person name="Ohtoshi R."/>
            <person name="Moran D.A.P."/>
            <person name="Shinohara A."/>
            <person name="Yoshida Y."/>
            <person name="Fujiwara M."/>
            <person name="Mori M."/>
            <person name="Tomita M."/>
            <person name="Arakawa K."/>
        </authorList>
    </citation>
    <scope>NUCLEOTIDE SEQUENCE [LARGE SCALE GENOMIC DNA]</scope>
</reference>
<comment type="caution">
    <text evidence="1">The sequence shown here is derived from an EMBL/GenBank/DDBJ whole genome shotgun (WGS) entry which is preliminary data.</text>
</comment>
<accession>A0A4Y2K7J8</accession>
<organism evidence="1 2">
    <name type="scientific">Araneus ventricosus</name>
    <name type="common">Orbweaver spider</name>
    <name type="synonym">Epeira ventricosa</name>
    <dbReference type="NCBI Taxonomy" id="182803"/>
    <lineage>
        <taxon>Eukaryota</taxon>
        <taxon>Metazoa</taxon>
        <taxon>Ecdysozoa</taxon>
        <taxon>Arthropoda</taxon>
        <taxon>Chelicerata</taxon>
        <taxon>Arachnida</taxon>
        <taxon>Araneae</taxon>
        <taxon>Araneomorphae</taxon>
        <taxon>Entelegynae</taxon>
        <taxon>Araneoidea</taxon>
        <taxon>Araneidae</taxon>
        <taxon>Araneus</taxon>
    </lineage>
</organism>
<dbReference type="EMBL" id="BGPR01004218">
    <property type="protein sequence ID" value="GBM97252.1"/>
    <property type="molecule type" value="Genomic_DNA"/>
</dbReference>